<keyword evidence="3" id="KW-1185">Reference proteome</keyword>
<dbReference type="Proteomes" id="UP001420932">
    <property type="component" value="Unassembled WGS sequence"/>
</dbReference>
<evidence type="ECO:0000313" key="2">
    <source>
        <dbReference type="EMBL" id="KAK9127931.1"/>
    </source>
</evidence>
<feature type="compositionally biased region" description="Pro residues" evidence="1">
    <location>
        <begin position="1"/>
        <end position="16"/>
    </location>
</feature>
<feature type="region of interest" description="Disordered" evidence="1">
    <location>
        <begin position="76"/>
        <end position="148"/>
    </location>
</feature>
<dbReference type="EMBL" id="JBBNAF010000007">
    <property type="protein sequence ID" value="KAK9127931.1"/>
    <property type="molecule type" value="Genomic_DNA"/>
</dbReference>
<gene>
    <name evidence="2" type="ORF">Syun_016728</name>
</gene>
<feature type="compositionally biased region" description="Pro residues" evidence="1">
    <location>
        <begin position="27"/>
        <end position="39"/>
    </location>
</feature>
<evidence type="ECO:0000313" key="3">
    <source>
        <dbReference type="Proteomes" id="UP001420932"/>
    </source>
</evidence>
<organism evidence="2 3">
    <name type="scientific">Stephania yunnanensis</name>
    <dbReference type="NCBI Taxonomy" id="152371"/>
    <lineage>
        <taxon>Eukaryota</taxon>
        <taxon>Viridiplantae</taxon>
        <taxon>Streptophyta</taxon>
        <taxon>Embryophyta</taxon>
        <taxon>Tracheophyta</taxon>
        <taxon>Spermatophyta</taxon>
        <taxon>Magnoliopsida</taxon>
        <taxon>Ranunculales</taxon>
        <taxon>Menispermaceae</taxon>
        <taxon>Menispermoideae</taxon>
        <taxon>Cissampelideae</taxon>
        <taxon>Stephania</taxon>
    </lineage>
</organism>
<protein>
    <submittedName>
        <fullName evidence="2">Uncharacterized protein</fullName>
    </submittedName>
</protein>
<sequence length="162" mass="17610">MSPLQHPLPLPPPKSPNPTATPKSLRPLPPPKSPNPTRRPNPFVVSPLYSRLSDRLVKFVVDQNCLIRVLAGETTNQKCSPHAFAAQREDGIRSFSSPSREPPPPSIAASPHRQPSPFLESSRTLAIATPDPSPPHRASNAAAAAKRRSLKRSIRCGCRSRS</sequence>
<comment type="caution">
    <text evidence="2">The sequence shown here is derived from an EMBL/GenBank/DDBJ whole genome shotgun (WGS) entry which is preliminary data.</text>
</comment>
<accession>A0AAP0P564</accession>
<name>A0AAP0P564_9MAGN</name>
<proteinExistence type="predicted"/>
<dbReference type="AlphaFoldDB" id="A0AAP0P564"/>
<feature type="region of interest" description="Disordered" evidence="1">
    <location>
        <begin position="1"/>
        <end position="45"/>
    </location>
</feature>
<reference evidence="2 3" key="1">
    <citation type="submission" date="2024-01" db="EMBL/GenBank/DDBJ databases">
        <title>Genome assemblies of Stephania.</title>
        <authorList>
            <person name="Yang L."/>
        </authorList>
    </citation>
    <scope>NUCLEOTIDE SEQUENCE [LARGE SCALE GENOMIC DNA]</scope>
    <source>
        <strain evidence="2">YNDBR</strain>
        <tissue evidence="2">Leaf</tissue>
    </source>
</reference>
<evidence type="ECO:0000256" key="1">
    <source>
        <dbReference type="SAM" id="MobiDB-lite"/>
    </source>
</evidence>
<feature type="compositionally biased region" description="Low complexity" evidence="1">
    <location>
        <begin position="17"/>
        <end position="26"/>
    </location>
</feature>